<dbReference type="GO" id="GO:0030163">
    <property type="term" value="P:protein catabolic process"/>
    <property type="evidence" value="ECO:0007669"/>
    <property type="project" value="InterPro"/>
</dbReference>
<comment type="caution">
    <text evidence="3">The sequence shown here is derived from an EMBL/GenBank/DDBJ whole genome shotgun (WGS) entry which is preliminary data.</text>
</comment>
<reference evidence="3 4" key="1">
    <citation type="submission" date="2018-10" db="EMBL/GenBank/DDBJ databases">
        <title>Genomic Encyclopedia of Archaeal and Bacterial Type Strains, Phase II (KMG-II): from individual species to whole genera.</title>
        <authorList>
            <person name="Goeker M."/>
        </authorList>
    </citation>
    <scope>NUCLEOTIDE SEQUENCE [LARGE SCALE GENOMIC DNA]</scope>
    <source>
        <strain evidence="3 4">VM1</strain>
    </source>
</reference>
<dbReference type="SUPFAM" id="SSF52540">
    <property type="entry name" value="P-loop containing nucleoside triphosphate hydrolases"/>
    <property type="match status" value="1"/>
</dbReference>
<sequence length="515" mass="59396">MKIFFNKKKNRFESKEKIPSSSFIFSKEDGVWYSTDLKEIEKYSEFLSPSDRRILLELLGKEEKDLDNNVGFRSGISENQNESKEKDTQEEILDPPLSEDVFEKIFDELFEDIDEDIDEDIAEATYLEVEYGTEKEEAEEESEYDFKSNLEEGKINSKYSLEERLKNLDMFFNSLSNKNKYGIEKFIRYVDSLSKEDIIDEKVYKKIKEEIEELIKNPDNSKSERALRKILMLPTRPLNLSKEKLHQITKNLDTNLFGYENLKDQIIGKLVYSLNNSHHGPYNILLIGEPGTGKSTIAKIIADSLDLKLNTINVANLSELDLPGSNRTWNNATEGLIARGLINNNDIKTAVFLLDEVDKAISRSNIINQISALIDPNVGFIDMFLGLEIDISHCIFILTANDKNLLPDYILDRCVTFEVKPLKDEDYKILLTKIAKNIISERLKVPISEVDSLAKRIVEDLSENKISVRKFQIVLNSLIDGFYGYGFKNNIKVERNLNDFYVYFLGNKNEILDQN</sequence>
<name>A0A3M0BS10_9AQUI</name>
<dbReference type="Proteomes" id="UP000280842">
    <property type="component" value="Unassembled WGS sequence"/>
</dbReference>
<dbReference type="InterPro" id="IPR027065">
    <property type="entry name" value="Lon_Prtase"/>
</dbReference>
<feature type="domain" description="AAA+ ATPase" evidence="2">
    <location>
        <begin position="280"/>
        <end position="425"/>
    </location>
</feature>
<dbReference type="GO" id="GO:0005524">
    <property type="term" value="F:ATP binding"/>
    <property type="evidence" value="ECO:0007669"/>
    <property type="project" value="InterPro"/>
</dbReference>
<proteinExistence type="predicted"/>
<dbReference type="AlphaFoldDB" id="A0A3M0BS10"/>
<dbReference type="InterPro" id="IPR003959">
    <property type="entry name" value="ATPase_AAA_core"/>
</dbReference>
<evidence type="ECO:0000313" key="3">
    <source>
        <dbReference type="EMBL" id="RMB00068.1"/>
    </source>
</evidence>
<accession>A0A3M0BS10</accession>
<evidence type="ECO:0000256" key="1">
    <source>
        <dbReference type="SAM" id="MobiDB-lite"/>
    </source>
</evidence>
<dbReference type="SMART" id="SM00382">
    <property type="entry name" value="AAA"/>
    <property type="match status" value="1"/>
</dbReference>
<evidence type="ECO:0000313" key="4">
    <source>
        <dbReference type="Proteomes" id="UP000280842"/>
    </source>
</evidence>
<dbReference type="InterPro" id="IPR027417">
    <property type="entry name" value="P-loop_NTPase"/>
</dbReference>
<dbReference type="RefSeq" id="WP_121922224.1">
    <property type="nucleotide sequence ID" value="NZ_REFO01000003.1"/>
</dbReference>
<dbReference type="Pfam" id="PF00004">
    <property type="entry name" value="AAA"/>
    <property type="match status" value="1"/>
</dbReference>
<dbReference type="InterPro" id="IPR003593">
    <property type="entry name" value="AAA+_ATPase"/>
</dbReference>
<dbReference type="EMBL" id="REFO01000003">
    <property type="protein sequence ID" value="RMB00068.1"/>
    <property type="molecule type" value="Genomic_DNA"/>
</dbReference>
<protein>
    <submittedName>
        <fullName evidence="3">ATPase family protein associated with various cellular activities (AAA)</fullName>
    </submittedName>
</protein>
<dbReference type="GO" id="GO:0004176">
    <property type="term" value="F:ATP-dependent peptidase activity"/>
    <property type="evidence" value="ECO:0007669"/>
    <property type="project" value="InterPro"/>
</dbReference>
<dbReference type="PANTHER" id="PTHR10046">
    <property type="entry name" value="ATP DEPENDENT LON PROTEASE FAMILY MEMBER"/>
    <property type="match status" value="1"/>
</dbReference>
<keyword evidence="4" id="KW-1185">Reference proteome</keyword>
<feature type="region of interest" description="Disordered" evidence="1">
    <location>
        <begin position="67"/>
        <end position="91"/>
    </location>
</feature>
<dbReference type="GO" id="GO:0016887">
    <property type="term" value="F:ATP hydrolysis activity"/>
    <property type="evidence" value="ECO:0007669"/>
    <property type="project" value="InterPro"/>
</dbReference>
<dbReference type="OrthoDB" id="9783370at2"/>
<gene>
    <name evidence="3" type="ORF">CLV39_0037</name>
</gene>
<evidence type="ECO:0000259" key="2">
    <source>
        <dbReference type="SMART" id="SM00382"/>
    </source>
</evidence>
<organism evidence="3 4">
    <name type="scientific">Hydrogenothermus marinus</name>
    <dbReference type="NCBI Taxonomy" id="133270"/>
    <lineage>
        <taxon>Bacteria</taxon>
        <taxon>Pseudomonadati</taxon>
        <taxon>Aquificota</taxon>
        <taxon>Aquificia</taxon>
        <taxon>Aquificales</taxon>
        <taxon>Hydrogenothermaceae</taxon>
        <taxon>Hydrogenothermus</taxon>
    </lineage>
</organism>
<dbReference type="GO" id="GO:0004252">
    <property type="term" value="F:serine-type endopeptidase activity"/>
    <property type="evidence" value="ECO:0007669"/>
    <property type="project" value="InterPro"/>
</dbReference>
<dbReference type="Gene3D" id="3.40.50.300">
    <property type="entry name" value="P-loop containing nucleotide triphosphate hydrolases"/>
    <property type="match status" value="1"/>
</dbReference>